<dbReference type="SUPFAM" id="SSF88723">
    <property type="entry name" value="PIN domain-like"/>
    <property type="match status" value="1"/>
</dbReference>
<dbReference type="Proteomes" id="UP000179266">
    <property type="component" value="Unassembled WGS sequence"/>
</dbReference>
<name>A0A1F7RQV6_9BACT</name>
<dbReference type="InterPro" id="IPR029060">
    <property type="entry name" value="PIN-like_dom_sf"/>
</dbReference>
<evidence type="ECO:0000259" key="1">
    <source>
        <dbReference type="Pfam" id="PF01850"/>
    </source>
</evidence>
<dbReference type="Gene3D" id="3.40.50.1010">
    <property type="entry name" value="5'-nuclease"/>
    <property type="match status" value="1"/>
</dbReference>
<reference evidence="2 3" key="1">
    <citation type="journal article" date="2016" name="Nat. Commun.">
        <title>Thousands of microbial genomes shed light on interconnected biogeochemical processes in an aquifer system.</title>
        <authorList>
            <person name="Anantharaman K."/>
            <person name="Brown C.T."/>
            <person name="Hug L.A."/>
            <person name="Sharon I."/>
            <person name="Castelle C.J."/>
            <person name="Probst A.J."/>
            <person name="Thomas B.C."/>
            <person name="Singh A."/>
            <person name="Wilkins M.J."/>
            <person name="Karaoz U."/>
            <person name="Brodie E.L."/>
            <person name="Williams K.H."/>
            <person name="Hubbard S.S."/>
            <person name="Banfield J.F."/>
        </authorList>
    </citation>
    <scope>NUCLEOTIDE SEQUENCE [LARGE SCALE GENOMIC DNA]</scope>
</reference>
<protein>
    <recommendedName>
        <fullName evidence="1">PIN domain-containing protein</fullName>
    </recommendedName>
</protein>
<evidence type="ECO:0000313" key="2">
    <source>
        <dbReference type="EMBL" id="OGL43374.1"/>
    </source>
</evidence>
<dbReference type="InterPro" id="IPR002716">
    <property type="entry name" value="PIN_dom"/>
</dbReference>
<feature type="domain" description="PIN" evidence="1">
    <location>
        <begin position="3"/>
        <end position="132"/>
    </location>
</feature>
<dbReference type="EMBL" id="MGDD01000277">
    <property type="protein sequence ID" value="OGL43374.1"/>
    <property type="molecule type" value="Genomic_DNA"/>
</dbReference>
<accession>A0A1F7RQV6</accession>
<proteinExistence type="predicted"/>
<organism evidence="2 3">
    <name type="scientific">Candidatus Schekmanbacteria bacterium RBG_13_48_7</name>
    <dbReference type="NCBI Taxonomy" id="1817878"/>
    <lineage>
        <taxon>Bacteria</taxon>
        <taxon>Candidatus Schekmaniibacteriota</taxon>
    </lineage>
</organism>
<gene>
    <name evidence="2" type="ORF">A2161_07995</name>
</gene>
<sequence>MLYLDTSAIVKLYFREKYSKEISRFIKENDESIPFTYLHELEFMNALAQKQFRNEITKTEREQVIKSIHNHEKKGVYYRPLLDWPEIIGFAIALSQRYTHKIGSRSLDILHVSVALSIKVDKFMTFDEKQAALVSQTVLYLVKIDECII</sequence>
<comment type="caution">
    <text evidence="2">The sequence shown here is derived from an EMBL/GenBank/DDBJ whole genome shotgun (WGS) entry which is preliminary data.</text>
</comment>
<dbReference type="AlphaFoldDB" id="A0A1F7RQV6"/>
<dbReference type="Pfam" id="PF01850">
    <property type="entry name" value="PIN"/>
    <property type="match status" value="1"/>
</dbReference>
<dbReference type="CDD" id="cd09874">
    <property type="entry name" value="PIN_MT3492-like"/>
    <property type="match status" value="1"/>
</dbReference>
<evidence type="ECO:0000313" key="3">
    <source>
        <dbReference type="Proteomes" id="UP000179266"/>
    </source>
</evidence>